<dbReference type="RefSeq" id="WP_343958854.1">
    <property type="nucleotide sequence ID" value="NZ_BAAAKZ010000003.1"/>
</dbReference>
<sequence length="94" mass="10480">MSDNPVVPPVLYFPVVGSQEEQNQAFVVRRLSNGRDGLLAYTALDRLVRSCGDAQPWVLLPIEQLARIGEAQPFDVVAFDLDVPETQRTASRLR</sequence>
<dbReference type="EMBL" id="JBHTLY010000001">
    <property type="protein sequence ID" value="MFD1200551.1"/>
    <property type="molecule type" value="Genomic_DNA"/>
</dbReference>
<evidence type="ECO:0000313" key="2">
    <source>
        <dbReference type="Proteomes" id="UP001597181"/>
    </source>
</evidence>
<proteinExistence type="predicted"/>
<comment type="caution">
    <text evidence="1">The sequence shown here is derived from an EMBL/GenBank/DDBJ whole genome shotgun (WGS) entry which is preliminary data.</text>
</comment>
<organism evidence="1 2">
    <name type="scientific">Leucobacter albus</name>
    <dbReference type="NCBI Taxonomy" id="272210"/>
    <lineage>
        <taxon>Bacteria</taxon>
        <taxon>Bacillati</taxon>
        <taxon>Actinomycetota</taxon>
        <taxon>Actinomycetes</taxon>
        <taxon>Micrococcales</taxon>
        <taxon>Microbacteriaceae</taxon>
        <taxon>Leucobacter</taxon>
    </lineage>
</organism>
<dbReference type="NCBIfam" id="NF042914">
    <property type="entry name" value="SAV915_dom"/>
    <property type="match status" value="1"/>
</dbReference>
<reference evidence="2" key="1">
    <citation type="journal article" date="2019" name="Int. J. Syst. Evol. Microbiol.">
        <title>The Global Catalogue of Microorganisms (GCM) 10K type strain sequencing project: providing services to taxonomists for standard genome sequencing and annotation.</title>
        <authorList>
            <consortium name="The Broad Institute Genomics Platform"/>
            <consortium name="The Broad Institute Genome Sequencing Center for Infectious Disease"/>
            <person name="Wu L."/>
            <person name="Ma J."/>
        </authorList>
    </citation>
    <scope>NUCLEOTIDE SEQUENCE [LARGE SCALE GENOMIC DNA]</scope>
    <source>
        <strain evidence="2">CCUG 50213</strain>
    </source>
</reference>
<name>A0ABW3TIJ3_9MICO</name>
<gene>
    <name evidence="1" type="ORF">ACFQ3U_01410</name>
</gene>
<dbReference type="InterPro" id="IPR049975">
    <property type="entry name" value="SAV_915-like_dom"/>
</dbReference>
<keyword evidence="2" id="KW-1185">Reference proteome</keyword>
<accession>A0ABW3TIJ3</accession>
<evidence type="ECO:0000313" key="1">
    <source>
        <dbReference type="EMBL" id="MFD1200551.1"/>
    </source>
</evidence>
<dbReference type="Proteomes" id="UP001597181">
    <property type="component" value="Unassembled WGS sequence"/>
</dbReference>
<protein>
    <submittedName>
        <fullName evidence="1">SAV_915 family protein</fullName>
    </submittedName>
</protein>